<dbReference type="InterPro" id="IPR052163">
    <property type="entry name" value="DGC-Regulatory_Protein"/>
</dbReference>
<name>A0A2S7W237_PHOAN</name>
<dbReference type="InterPro" id="IPR000160">
    <property type="entry name" value="GGDEF_dom"/>
</dbReference>
<comment type="subcellular location">
    <subcellularLocation>
        <location evidence="1">Cell inner membrane</location>
    </subcellularLocation>
</comment>
<dbReference type="CDD" id="cd01949">
    <property type="entry name" value="GGDEF"/>
    <property type="match status" value="1"/>
</dbReference>
<dbReference type="Pfam" id="PF00990">
    <property type="entry name" value="GGDEF"/>
    <property type="match status" value="1"/>
</dbReference>
<dbReference type="EMBL" id="MSCJ01000001">
    <property type="protein sequence ID" value="PQJ68128.1"/>
    <property type="molecule type" value="Genomic_DNA"/>
</dbReference>
<dbReference type="CDD" id="cd18773">
    <property type="entry name" value="PDC1_HK_sensor"/>
    <property type="match status" value="1"/>
</dbReference>
<dbReference type="RefSeq" id="WP_105061132.1">
    <property type="nucleotide sequence ID" value="NZ_MSCJ01000001.1"/>
</dbReference>
<organism evidence="4 5">
    <name type="scientific">Photobacterium angustum</name>
    <dbReference type="NCBI Taxonomy" id="661"/>
    <lineage>
        <taxon>Bacteria</taxon>
        <taxon>Pseudomonadati</taxon>
        <taxon>Pseudomonadota</taxon>
        <taxon>Gammaproteobacteria</taxon>
        <taxon>Vibrionales</taxon>
        <taxon>Vibrionaceae</taxon>
        <taxon>Photobacterium</taxon>
    </lineage>
</organism>
<protein>
    <submittedName>
        <fullName evidence="4">GGDEF domain-containing protein</fullName>
    </submittedName>
</protein>
<feature type="transmembrane region" description="Helical" evidence="2">
    <location>
        <begin position="341"/>
        <end position="358"/>
    </location>
</feature>
<dbReference type="Pfam" id="PF21623">
    <property type="entry name" value="HK_sensor_dom_bact"/>
    <property type="match status" value="1"/>
</dbReference>
<dbReference type="Gene3D" id="3.30.70.270">
    <property type="match status" value="1"/>
</dbReference>
<comment type="caution">
    <text evidence="4">The sequence shown here is derived from an EMBL/GenBank/DDBJ whole genome shotgun (WGS) entry which is preliminary data.</text>
</comment>
<dbReference type="InterPro" id="IPR043128">
    <property type="entry name" value="Rev_trsase/Diguanyl_cyclase"/>
</dbReference>
<dbReference type="Proteomes" id="UP000238730">
    <property type="component" value="Unassembled WGS sequence"/>
</dbReference>
<dbReference type="NCBIfam" id="TIGR00254">
    <property type="entry name" value="GGDEF"/>
    <property type="match status" value="1"/>
</dbReference>
<dbReference type="InterPro" id="IPR029787">
    <property type="entry name" value="Nucleotide_cyclase"/>
</dbReference>
<proteinExistence type="predicted"/>
<reference evidence="4 5" key="1">
    <citation type="submission" date="2016-12" db="EMBL/GenBank/DDBJ databases">
        <title>Diversity of luminous bacteria.</title>
        <authorList>
            <person name="Yoshizawa S."/>
            <person name="Kogure K."/>
        </authorList>
    </citation>
    <scope>NUCLEOTIDE SEQUENCE [LARGE SCALE GENOMIC DNA]</scope>
    <source>
        <strain evidence="4 5">LC1-200</strain>
    </source>
</reference>
<evidence type="ECO:0000256" key="2">
    <source>
        <dbReference type="SAM" id="Phobius"/>
    </source>
</evidence>
<dbReference type="AlphaFoldDB" id="A0A2S7W237"/>
<evidence type="ECO:0000256" key="1">
    <source>
        <dbReference type="ARBA" id="ARBA00004533"/>
    </source>
</evidence>
<keyword evidence="2" id="KW-0472">Membrane</keyword>
<dbReference type="OrthoDB" id="9812260at2"/>
<gene>
    <name evidence="4" type="ORF">BTO08_12495</name>
</gene>
<feature type="transmembrane region" description="Helical" evidence="2">
    <location>
        <begin position="12"/>
        <end position="33"/>
    </location>
</feature>
<evidence type="ECO:0000313" key="4">
    <source>
        <dbReference type="EMBL" id="PQJ68128.1"/>
    </source>
</evidence>
<evidence type="ECO:0000259" key="3">
    <source>
        <dbReference type="PROSITE" id="PS50887"/>
    </source>
</evidence>
<feature type="domain" description="GGDEF" evidence="3">
    <location>
        <begin position="405"/>
        <end position="539"/>
    </location>
</feature>
<dbReference type="GO" id="GO:0005886">
    <property type="term" value="C:plasma membrane"/>
    <property type="evidence" value="ECO:0007669"/>
    <property type="project" value="UniProtKB-SubCell"/>
</dbReference>
<dbReference type="PROSITE" id="PS50887">
    <property type="entry name" value="GGDEF"/>
    <property type="match status" value="1"/>
</dbReference>
<dbReference type="InterPro" id="IPR048760">
    <property type="entry name" value="VP0354-like_sensor_dom"/>
</dbReference>
<keyword evidence="2" id="KW-1133">Transmembrane helix</keyword>
<evidence type="ECO:0000313" key="5">
    <source>
        <dbReference type="Proteomes" id="UP000238730"/>
    </source>
</evidence>
<sequence>MKNLAIPEYKFFFVRFTLIFLLLLTVFLSIFYYNSQSELERRKSNIQVQQKALLVGKKNYIQVVIGSVVRETALLADIANNHEIHRITGLKDGIEKQQRMARFSQALKSVSQRKEIYDQMRYLDLEGNEVTRVNFNDGRALIVPSNELQKKKHRYYFLEAAKLQHKGIYISPLDLNIEHGEIEVPYKPMIRLSAPVFDKEGNKQGIVIINYLAKYLMEGLGLFNLNGGTNYMLVNSDGYYLYNNLYPEKEFAFMFDNKKEQTIYQQFPELEAQIQAMQSGQIVTSKGVLTIESVGAIGRINPYCFQEYHVTENNSTAWKLISFVAFDKRGDFIKAIEHHQTLVYVAIILSFVLSYWIARYQLKEHINKQRIYTLAHYDNLTGLLNRASFLTQANKILSNSVTSSKVICLLYIDLDDFKPINDQYGHGAGDKVLKHLALMMRKVFGSKALLVRLGGDEFAVLLYSAQHLASPEYYAAALQQMLACPFEVENKVFIPIHSSIGGCYSAAKEISLDDLMHKADMAMYQVKRQGKNQVYFFNDVNGPEAE</sequence>
<dbReference type="PANTHER" id="PTHR46663">
    <property type="entry name" value="DIGUANYLATE CYCLASE DGCT-RELATED"/>
    <property type="match status" value="1"/>
</dbReference>
<dbReference type="InterPro" id="IPR029151">
    <property type="entry name" value="Sensor-like_sf"/>
</dbReference>
<dbReference type="SMART" id="SM00267">
    <property type="entry name" value="GGDEF"/>
    <property type="match status" value="1"/>
</dbReference>
<keyword evidence="2" id="KW-0812">Transmembrane</keyword>
<dbReference type="PANTHER" id="PTHR46663:SF2">
    <property type="entry name" value="GGDEF DOMAIN-CONTAINING PROTEIN"/>
    <property type="match status" value="1"/>
</dbReference>
<dbReference type="Gene3D" id="3.30.450.20">
    <property type="entry name" value="PAS domain"/>
    <property type="match status" value="2"/>
</dbReference>
<dbReference type="SUPFAM" id="SSF55073">
    <property type="entry name" value="Nucleotide cyclase"/>
    <property type="match status" value="1"/>
</dbReference>
<dbReference type="SUPFAM" id="SSF103190">
    <property type="entry name" value="Sensory domain-like"/>
    <property type="match status" value="2"/>
</dbReference>
<accession>A0A2S7W237</accession>